<dbReference type="Proteomes" id="UP001500730">
    <property type="component" value="Unassembled WGS sequence"/>
</dbReference>
<evidence type="ECO:0000313" key="1">
    <source>
        <dbReference type="EMBL" id="GAA2471091.1"/>
    </source>
</evidence>
<gene>
    <name evidence="1" type="ORF">GCM10009858_05530</name>
</gene>
<name>A0ABN3KST2_9MICO</name>
<dbReference type="EMBL" id="BAAARE010000002">
    <property type="protein sequence ID" value="GAA2471091.1"/>
    <property type="molecule type" value="Genomic_DNA"/>
</dbReference>
<evidence type="ECO:0000313" key="2">
    <source>
        <dbReference type="Proteomes" id="UP001500730"/>
    </source>
</evidence>
<accession>A0ABN3KST2</accession>
<sequence>MRVGEAPAVAVVGDTAYATYAVSTVAVPPGRAGRRVLVVMRPAWRPPVTVPIGVDPDRSPSDP</sequence>
<organism evidence="1 2">
    <name type="scientific">Terrabacter carboxydivorans</name>
    <dbReference type="NCBI Taxonomy" id="619730"/>
    <lineage>
        <taxon>Bacteria</taxon>
        <taxon>Bacillati</taxon>
        <taxon>Actinomycetota</taxon>
        <taxon>Actinomycetes</taxon>
        <taxon>Micrococcales</taxon>
        <taxon>Intrasporangiaceae</taxon>
        <taxon>Terrabacter</taxon>
    </lineage>
</organism>
<protein>
    <submittedName>
        <fullName evidence="1">Uncharacterized protein</fullName>
    </submittedName>
</protein>
<reference evidence="1 2" key="1">
    <citation type="journal article" date="2019" name="Int. J. Syst. Evol. Microbiol.">
        <title>The Global Catalogue of Microorganisms (GCM) 10K type strain sequencing project: providing services to taxonomists for standard genome sequencing and annotation.</title>
        <authorList>
            <consortium name="The Broad Institute Genomics Platform"/>
            <consortium name="The Broad Institute Genome Sequencing Center for Infectious Disease"/>
            <person name="Wu L."/>
            <person name="Ma J."/>
        </authorList>
    </citation>
    <scope>NUCLEOTIDE SEQUENCE [LARGE SCALE GENOMIC DNA]</scope>
    <source>
        <strain evidence="1 2">JCM 16259</strain>
    </source>
</reference>
<proteinExistence type="predicted"/>
<keyword evidence="2" id="KW-1185">Reference proteome</keyword>
<comment type="caution">
    <text evidence="1">The sequence shown here is derived from an EMBL/GenBank/DDBJ whole genome shotgun (WGS) entry which is preliminary data.</text>
</comment>